<evidence type="ECO:0000313" key="3">
    <source>
        <dbReference type="Proteomes" id="UP000479710"/>
    </source>
</evidence>
<proteinExistence type="predicted"/>
<feature type="compositionally biased region" description="Gly residues" evidence="1">
    <location>
        <begin position="266"/>
        <end position="275"/>
    </location>
</feature>
<reference evidence="2 3" key="1">
    <citation type="submission" date="2019-11" db="EMBL/GenBank/DDBJ databases">
        <title>Whole genome sequence of Oryza granulata.</title>
        <authorList>
            <person name="Li W."/>
        </authorList>
    </citation>
    <scope>NUCLEOTIDE SEQUENCE [LARGE SCALE GENOMIC DNA]</scope>
    <source>
        <strain evidence="3">cv. Menghai</strain>
        <tissue evidence="2">Leaf</tissue>
    </source>
</reference>
<dbReference type="EMBL" id="SPHZ02000007">
    <property type="protein sequence ID" value="KAF0909357.1"/>
    <property type="molecule type" value="Genomic_DNA"/>
</dbReference>
<gene>
    <name evidence="2" type="ORF">E2562_035518</name>
</gene>
<dbReference type="Proteomes" id="UP000479710">
    <property type="component" value="Unassembled WGS sequence"/>
</dbReference>
<feature type="region of interest" description="Disordered" evidence="1">
    <location>
        <begin position="159"/>
        <end position="181"/>
    </location>
</feature>
<evidence type="ECO:0000256" key="1">
    <source>
        <dbReference type="SAM" id="MobiDB-lite"/>
    </source>
</evidence>
<feature type="compositionally biased region" description="Basic and acidic residues" evidence="1">
    <location>
        <begin position="241"/>
        <end position="252"/>
    </location>
</feature>
<keyword evidence="3" id="KW-1185">Reference proteome</keyword>
<name>A0A6G1DA95_9ORYZ</name>
<organism evidence="2 3">
    <name type="scientific">Oryza meyeriana var. granulata</name>
    <dbReference type="NCBI Taxonomy" id="110450"/>
    <lineage>
        <taxon>Eukaryota</taxon>
        <taxon>Viridiplantae</taxon>
        <taxon>Streptophyta</taxon>
        <taxon>Embryophyta</taxon>
        <taxon>Tracheophyta</taxon>
        <taxon>Spermatophyta</taxon>
        <taxon>Magnoliopsida</taxon>
        <taxon>Liliopsida</taxon>
        <taxon>Poales</taxon>
        <taxon>Poaceae</taxon>
        <taxon>BOP clade</taxon>
        <taxon>Oryzoideae</taxon>
        <taxon>Oryzeae</taxon>
        <taxon>Oryzinae</taxon>
        <taxon>Oryza</taxon>
        <taxon>Oryza meyeriana</taxon>
    </lineage>
</organism>
<sequence>MSIPPLPAGEGDAASAGLAFLHDVFTHFVPTTSSFLPHDGFLYALDFRHGRSLFLNLERSSRARRLLVDLGPRAVLCAAAGCDHTDCRGGGGGSFLLVAVTTKITHNGVKRARPLERPGHRRHLRPEAAARASSSAALSSKIVGHVLAGGKVRWLTDRGDSSRDVRQGGGFRGRRRRRRHPRTVAGVRWEACMHEQGKEVSDGWETRTYVSLIASIRDEAHVPGTLGSMRSSTRSPASVIEDARARSGKTSEDESLWAGPSERGRAGGLIGEVAG</sequence>
<accession>A0A6G1DA95</accession>
<dbReference type="OrthoDB" id="685838at2759"/>
<evidence type="ECO:0000313" key="2">
    <source>
        <dbReference type="EMBL" id="KAF0909357.1"/>
    </source>
</evidence>
<dbReference type="AlphaFoldDB" id="A0A6G1DA95"/>
<feature type="region of interest" description="Disordered" evidence="1">
    <location>
        <begin position="224"/>
        <end position="275"/>
    </location>
</feature>
<protein>
    <submittedName>
        <fullName evidence="2">Uncharacterized protein</fullName>
    </submittedName>
</protein>
<comment type="caution">
    <text evidence="2">The sequence shown here is derived from an EMBL/GenBank/DDBJ whole genome shotgun (WGS) entry which is preliminary data.</text>
</comment>
<feature type="compositionally biased region" description="Basic residues" evidence="1">
    <location>
        <begin position="172"/>
        <end position="181"/>
    </location>
</feature>